<evidence type="ECO:0000259" key="8">
    <source>
        <dbReference type="PROSITE" id="PS50880"/>
    </source>
</evidence>
<dbReference type="CDD" id="cd01025">
    <property type="entry name" value="TOPRIM_recR"/>
    <property type="match status" value="1"/>
</dbReference>
<dbReference type="InterPro" id="IPR015967">
    <property type="entry name" value="Rcmb_RecR_Znf"/>
</dbReference>
<dbReference type="Pfam" id="PF13662">
    <property type="entry name" value="Toprim_4"/>
    <property type="match status" value="1"/>
</dbReference>
<protein>
    <recommendedName>
        <fullName evidence="7">Recombination protein RecR</fullName>
    </recommendedName>
</protein>
<dbReference type="InterPro" id="IPR023627">
    <property type="entry name" value="Rcmb_RecR"/>
</dbReference>
<dbReference type="Gene3D" id="6.10.250.240">
    <property type="match status" value="1"/>
</dbReference>
<evidence type="ECO:0000256" key="3">
    <source>
        <dbReference type="ARBA" id="ARBA00022771"/>
    </source>
</evidence>
<organism evidence="9 10">
    <name type="scientific">Acidiphilium iwatense</name>
    <dbReference type="NCBI Taxonomy" id="768198"/>
    <lineage>
        <taxon>Bacteria</taxon>
        <taxon>Pseudomonadati</taxon>
        <taxon>Pseudomonadota</taxon>
        <taxon>Alphaproteobacteria</taxon>
        <taxon>Acetobacterales</taxon>
        <taxon>Acidocellaceae</taxon>
        <taxon>Acidiphilium</taxon>
    </lineage>
</organism>
<dbReference type="SMART" id="SM00493">
    <property type="entry name" value="TOPRIM"/>
    <property type="match status" value="1"/>
</dbReference>
<keyword evidence="1 7" id="KW-0479">Metal-binding</keyword>
<dbReference type="Pfam" id="PF21176">
    <property type="entry name" value="RecR_HhH"/>
    <property type="match status" value="1"/>
</dbReference>
<evidence type="ECO:0000313" key="9">
    <source>
        <dbReference type="EMBL" id="MCF3946086.1"/>
    </source>
</evidence>
<keyword evidence="10" id="KW-1185">Reference proteome</keyword>
<dbReference type="SUPFAM" id="SSF111304">
    <property type="entry name" value="Recombination protein RecR"/>
    <property type="match status" value="1"/>
</dbReference>
<comment type="function">
    <text evidence="7">May play a role in DNA repair. It seems to be involved in an RecBC-independent recombinational process of DNA repair. It may act with RecF and RecO.</text>
</comment>
<keyword evidence="6 7" id="KW-0234">DNA repair</keyword>
<name>A0ABS9DTM0_9PROT</name>
<dbReference type="EMBL" id="JAKGBZ010000007">
    <property type="protein sequence ID" value="MCF3946086.1"/>
    <property type="molecule type" value="Genomic_DNA"/>
</dbReference>
<dbReference type="PANTHER" id="PTHR30446:SF0">
    <property type="entry name" value="RECOMBINATION PROTEIN RECR"/>
    <property type="match status" value="1"/>
</dbReference>
<dbReference type="NCBIfam" id="TIGR00615">
    <property type="entry name" value="recR"/>
    <property type="match status" value="1"/>
</dbReference>
<keyword evidence="5 7" id="KW-0233">DNA recombination</keyword>
<dbReference type="Proteomes" id="UP001521209">
    <property type="component" value="Unassembled WGS sequence"/>
</dbReference>
<keyword evidence="2 7" id="KW-0227">DNA damage</keyword>
<dbReference type="Pfam" id="PF21175">
    <property type="entry name" value="RecR_C"/>
    <property type="match status" value="1"/>
</dbReference>
<dbReference type="Pfam" id="PF02132">
    <property type="entry name" value="RecR_ZnF"/>
    <property type="match status" value="1"/>
</dbReference>
<dbReference type="InterPro" id="IPR000093">
    <property type="entry name" value="DNA_Rcmb_RecR"/>
</dbReference>
<gene>
    <name evidence="7 9" type="primary">recR</name>
    <name evidence="9" type="ORF">L2A60_05235</name>
</gene>
<proteinExistence type="inferred from homology"/>
<comment type="caution">
    <text evidence="9">The sequence shown here is derived from an EMBL/GenBank/DDBJ whole genome shotgun (WGS) entry which is preliminary data.</text>
</comment>
<dbReference type="HAMAP" id="MF_00017">
    <property type="entry name" value="RecR"/>
    <property type="match status" value="1"/>
</dbReference>
<dbReference type="RefSeq" id="WP_235703320.1">
    <property type="nucleotide sequence ID" value="NZ_JAKGBZ010000007.1"/>
</dbReference>
<sequence length="197" mass="20854">MTGPEIETLIGLMARLPGLGPRSARRIALRLLSEREQRLLPLIGALSVAAERVRVCSVCGGLDSRDPCAICGDPGREPMICVVESVADQWALERASIYRGRYHVLGGLLSAIGGRGPEQLGVPKLMARLDGSVREVILALPATVDGQSTAHYLTERIKSFAIPVTRLAQGVPVGGSIEILDEGTLALAMSARRAVPG</sequence>
<feature type="domain" description="Toprim" evidence="8">
    <location>
        <begin position="78"/>
        <end position="172"/>
    </location>
</feature>
<accession>A0ABS9DTM0</accession>
<evidence type="ECO:0000256" key="5">
    <source>
        <dbReference type="ARBA" id="ARBA00023172"/>
    </source>
</evidence>
<dbReference type="PROSITE" id="PS50880">
    <property type="entry name" value="TOPRIM"/>
    <property type="match status" value="1"/>
</dbReference>
<feature type="zinc finger region" description="C4-type" evidence="7">
    <location>
        <begin position="56"/>
        <end position="71"/>
    </location>
</feature>
<reference evidence="9 10" key="1">
    <citation type="submission" date="2022-01" db="EMBL/GenBank/DDBJ databases">
        <authorList>
            <person name="Won M."/>
            <person name="Kim S.-J."/>
            <person name="Kwon S.-W."/>
        </authorList>
    </citation>
    <scope>NUCLEOTIDE SEQUENCE [LARGE SCALE GENOMIC DNA]</scope>
    <source>
        <strain evidence="9 10">KCTC 23505</strain>
    </source>
</reference>
<dbReference type="PANTHER" id="PTHR30446">
    <property type="entry name" value="RECOMBINATION PROTEIN RECR"/>
    <property type="match status" value="1"/>
</dbReference>
<evidence type="ECO:0000256" key="4">
    <source>
        <dbReference type="ARBA" id="ARBA00022833"/>
    </source>
</evidence>
<dbReference type="Gene3D" id="1.10.8.420">
    <property type="entry name" value="RecR Domain 1"/>
    <property type="match status" value="1"/>
</dbReference>
<dbReference type="InterPro" id="IPR034137">
    <property type="entry name" value="TOPRIM_RecR"/>
</dbReference>
<evidence type="ECO:0000256" key="7">
    <source>
        <dbReference type="HAMAP-Rule" id="MF_00017"/>
    </source>
</evidence>
<evidence type="ECO:0000256" key="6">
    <source>
        <dbReference type="ARBA" id="ARBA00023204"/>
    </source>
</evidence>
<dbReference type="Gene3D" id="3.40.1360.10">
    <property type="match status" value="1"/>
</dbReference>
<keyword evidence="4 7" id="KW-0862">Zinc</keyword>
<evidence type="ECO:0000313" key="10">
    <source>
        <dbReference type="Proteomes" id="UP001521209"/>
    </source>
</evidence>
<dbReference type="InterPro" id="IPR006171">
    <property type="entry name" value="TOPRIM_dom"/>
</dbReference>
<comment type="similarity">
    <text evidence="7">Belongs to the RecR family.</text>
</comment>
<evidence type="ECO:0000256" key="2">
    <source>
        <dbReference type="ARBA" id="ARBA00022763"/>
    </source>
</evidence>
<keyword evidence="3 7" id="KW-0863">Zinc-finger</keyword>
<evidence type="ECO:0000256" key="1">
    <source>
        <dbReference type="ARBA" id="ARBA00022723"/>
    </source>
</evidence>